<keyword evidence="1" id="KW-0812">Transmembrane</keyword>
<feature type="transmembrane region" description="Helical" evidence="1">
    <location>
        <begin position="52"/>
        <end position="69"/>
    </location>
</feature>
<evidence type="ECO:0000256" key="1">
    <source>
        <dbReference type="SAM" id="Phobius"/>
    </source>
</evidence>
<proteinExistence type="predicted"/>
<name>A0A1A9ZTG3_GLOPL</name>
<evidence type="ECO:0000313" key="3">
    <source>
        <dbReference type="Proteomes" id="UP000092445"/>
    </source>
</evidence>
<reference evidence="2" key="2">
    <citation type="submission" date="2020-05" db="UniProtKB">
        <authorList>
            <consortium name="EnsemblMetazoa"/>
        </authorList>
    </citation>
    <scope>IDENTIFICATION</scope>
    <source>
        <strain evidence="2">IAEA</strain>
    </source>
</reference>
<dbReference type="EnsemblMetazoa" id="GPAI024371-RA">
    <property type="protein sequence ID" value="GPAI024371-PA"/>
    <property type="gene ID" value="GPAI024371"/>
</dbReference>
<reference evidence="3" key="1">
    <citation type="submission" date="2014-03" db="EMBL/GenBank/DDBJ databases">
        <authorList>
            <person name="Aksoy S."/>
            <person name="Warren W."/>
            <person name="Wilson R.K."/>
        </authorList>
    </citation>
    <scope>NUCLEOTIDE SEQUENCE [LARGE SCALE GENOMIC DNA]</scope>
    <source>
        <strain evidence="3">IAEA</strain>
    </source>
</reference>
<evidence type="ECO:0000313" key="2">
    <source>
        <dbReference type="EnsemblMetazoa" id="GPAI024371-PA"/>
    </source>
</evidence>
<dbReference type="VEuPathDB" id="VectorBase:GPAI024371"/>
<protein>
    <submittedName>
        <fullName evidence="2">Uncharacterized protein</fullName>
    </submittedName>
</protein>
<sequence>MIDNDEDFLSKLPQFFHSRNETPLIYMVKIIRNSSRRACITCDERQTILSSYYVYTTAFITLIILITSLKHVHKNEFVKYNEHFIATVELNWKNHSMTNIAHFQSPSPFNQIAREAYMRNIKNLSSTNTERA</sequence>
<keyword evidence="1" id="KW-1133">Transmembrane helix</keyword>
<dbReference type="Proteomes" id="UP000092445">
    <property type="component" value="Unassembled WGS sequence"/>
</dbReference>
<keyword evidence="1" id="KW-0472">Membrane</keyword>
<dbReference type="AlphaFoldDB" id="A0A1A9ZTG3"/>
<keyword evidence="3" id="KW-1185">Reference proteome</keyword>
<accession>A0A1A9ZTG3</accession>
<organism evidence="2 3">
    <name type="scientific">Glossina pallidipes</name>
    <name type="common">Tsetse fly</name>
    <dbReference type="NCBI Taxonomy" id="7398"/>
    <lineage>
        <taxon>Eukaryota</taxon>
        <taxon>Metazoa</taxon>
        <taxon>Ecdysozoa</taxon>
        <taxon>Arthropoda</taxon>
        <taxon>Hexapoda</taxon>
        <taxon>Insecta</taxon>
        <taxon>Pterygota</taxon>
        <taxon>Neoptera</taxon>
        <taxon>Endopterygota</taxon>
        <taxon>Diptera</taxon>
        <taxon>Brachycera</taxon>
        <taxon>Muscomorpha</taxon>
        <taxon>Hippoboscoidea</taxon>
        <taxon>Glossinidae</taxon>
        <taxon>Glossina</taxon>
    </lineage>
</organism>